<sequence>MSSLLCHTVSIIYLTFSTPLNGQELMISFPASPKRHSNCVLRQWPCVGIYGLGGCLRALENSEFPRNLPLLPTTRQLGVVGMVLQAKRNPSHAPLLLTVQRSRAS</sequence>
<evidence type="ECO:0000256" key="1">
    <source>
        <dbReference type="SAM" id="SignalP"/>
    </source>
</evidence>
<keyword evidence="1" id="KW-0732">Signal</keyword>
<reference evidence="2" key="1">
    <citation type="journal article" date="2020" name="Stud. Mycol.">
        <title>101 Dothideomycetes genomes: a test case for predicting lifestyles and emergence of pathogens.</title>
        <authorList>
            <person name="Haridas S."/>
            <person name="Albert R."/>
            <person name="Binder M."/>
            <person name="Bloem J."/>
            <person name="Labutti K."/>
            <person name="Salamov A."/>
            <person name="Andreopoulos B."/>
            <person name="Baker S."/>
            <person name="Barry K."/>
            <person name="Bills G."/>
            <person name="Bluhm B."/>
            <person name="Cannon C."/>
            <person name="Castanera R."/>
            <person name="Culley D."/>
            <person name="Daum C."/>
            <person name="Ezra D."/>
            <person name="Gonzalez J."/>
            <person name="Henrissat B."/>
            <person name="Kuo A."/>
            <person name="Liang C."/>
            <person name="Lipzen A."/>
            <person name="Lutzoni F."/>
            <person name="Magnuson J."/>
            <person name="Mondo S."/>
            <person name="Nolan M."/>
            <person name="Ohm R."/>
            <person name="Pangilinan J."/>
            <person name="Park H.-J."/>
            <person name="Ramirez L."/>
            <person name="Alfaro M."/>
            <person name="Sun H."/>
            <person name="Tritt A."/>
            <person name="Yoshinaga Y."/>
            <person name="Zwiers L.-H."/>
            <person name="Turgeon B."/>
            <person name="Goodwin S."/>
            <person name="Spatafora J."/>
            <person name="Crous P."/>
            <person name="Grigoriev I."/>
        </authorList>
    </citation>
    <scope>NUCLEOTIDE SEQUENCE</scope>
    <source>
        <strain evidence="2">CBS 262.69</strain>
    </source>
</reference>
<gene>
    <name evidence="2" type="ORF">EJ06DRAFT_206168</name>
</gene>
<dbReference type="EMBL" id="ML996688">
    <property type="protein sequence ID" value="KAF2404477.1"/>
    <property type="molecule type" value="Genomic_DNA"/>
</dbReference>
<evidence type="ECO:0000313" key="2">
    <source>
        <dbReference type="EMBL" id="KAF2404477.1"/>
    </source>
</evidence>
<proteinExistence type="predicted"/>
<keyword evidence="3" id="KW-1185">Reference proteome</keyword>
<organism evidence="2 3">
    <name type="scientific">Trichodelitschia bisporula</name>
    <dbReference type="NCBI Taxonomy" id="703511"/>
    <lineage>
        <taxon>Eukaryota</taxon>
        <taxon>Fungi</taxon>
        <taxon>Dikarya</taxon>
        <taxon>Ascomycota</taxon>
        <taxon>Pezizomycotina</taxon>
        <taxon>Dothideomycetes</taxon>
        <taxon>Dothideomycetes incertae sedis</taxon>
        <taxon>Phaeotrichales</taxon>
        <taxon>Phaeotrichaceae</taxon>
        <taxon>Trichodelitschia</taxon>
    </lineage>
</organism>
<dbReference type="AlphaFoldDB" id="A0A6G1I8W4"/>
<protein>
    <recommendedName>
        <fullName evidence="4">Secreted protein</fullName>
    </recommendedName>
</protein>
<accession>A0A6G1I8W4</accession>
<evidence type="ECO:0000313" key="3">
    <source>
        <dbReference type="Proteomes" id="UP000799640"/>
    </source>
</evidence>
<feature type="chain" id="PRO_5026360629" description="Secreted protein" evidence="1">
    <location>
        <begin position="23"/>
        <end position="105"/>
    </location>
</feature>
<feature type="signal peptide" evidence="1">
    <location>
        <begin position="1"/>
        <end position="22"/>
    </location>
</feature>
<name>A0A6G1I8W4_9PEZI</name>
<dbReference type="Proteomes" id="UP000799640">
    <property type="component" value="Unassembled WGS sequence"/>
</dbReference>
<evidence type="ECO:0008006" key="4">
    <source>
        <dbReference type="Google" id="ProtNLM"/>
    </source>
</evidence>